<evidence type="ECO:0000256" key="5">
    <source>
        <dbReference type="ARBA" id="ARBA00023125"/>
    </source>
</evidence>
<feature type="active site" description="O-(5'-phospho-DNA)-tyrosine intermediate" evidence="7">
    <location>
        <position position="119"/>
    </location>
</feature>
<accession>A0A7G9GEN0</accession>
<evidence type="ECO:0000313" key="9">
    <source>
        <dbReference type="EMBL" id="QNM09262.1"/>
    </source>
</evidence>
<feature type="domain" description="Topo IIA-type catalytic" evidence="8">
    <location>
        <begin position="31"/>
        <end position="521"/>
    </location>
</feature>
<dbReference type="PROSITE" id="PS52040">
    <property type="entry name" value="TOPO_IIA"/>
    <property type="match status" value="1"/>
</dbReference>
<evidence type="ECO:0000259" key="8">
    <source>
        <dbReference type="PROSITE" id="PS52040"/>
    </source>
</evidence>
<evidence type="ECO:0000256" key="7">
    <source>
        <dbReference type="PROSITE-ProRule" id="PRU01384"/>
    </source>
</evidence>
<evidence type="ECO:0000256" key="4">
    <source>
        <dbReference type="ARBA" id="ARBA00023029"/>
    </source>
</evidence>
<dbReference type="GO" id="GO:0003677">
    <property type="term" value="F:DNA binding"/>
    <property type="evidence" value="ECO:0007669"/>
    <property type="project" value="UniProtKB-UniRule"/>
</dbReference>
<keyword evidence="4 7" id="KW-0799">Topoisomerase</keyword>
<keyword evidence="10" id="KW-1185">Reference proteome</keyword>
<dbReference type="InterPro" id="IPR013758">
    <property type="entry name" value="Topo_IIA_A/C_ab"/>
</dbReference>
<dbReference type="Pfam" id="PF03989">
    <property type="entry name" value="DNA_gyraseA_C"/>
    <property type="match status" value="2"/>
</dbReference>
<evidence type="ECO:0000256" key="2">
    <source>
        <dbReference type="ARBA" id="ARBA00008263"/>
    </source>
</evidence>
<keyword evidence="6 7" id="KW-0413">Isomerase</keyword>
<dbReference type="EMBL" id="CP060635">
    <property type="protein sequence ID" value="QNM09262.1"/>
    <property type="molecule type" value="Genomic_DNA"/>
</dbReference>
<dbReference type="PANTHER" id="PTHR43493:SF5">
    <property type="entry name" value="DNA GYRASE SUBUNIT A, CHLOROPLASTIC_MITOCHONDRIAL"/>
    <property type="match status" value="1"/>
</dbReference>
<dbReference type="GO" id="GO:0005524">
    <property type="term" value="F:ATP binding"/>
    <property type="evidence" value="ECO:0007669"/>
    <property type="project" value="InterPro"/>
</dbReference>
<dbReference type="InterPro" id="IPR013757">
    <property type="entry name" value="Topo_IIA_A_a_sf"/>
</dbReference>
<dbReference type="InterPro" id="IPR006691">
    <property type="entry name" value="GyrA/parC_rep"/>
</dbReference>
<protein>
    <recommendedName>
        <fullName evidence="3">DNA topoisomerase (ATP-hydrolyzing)</fullName>
        <ecNumber evidence="3">5.6.2.2</ecNumber>
    </recommendedName>
</protein>
<dbReference type="KEGG" id="whj:H9Q79_02950"/>
<evidence type="ECO:0000313" key="10">
    <source>
        <dbReference type="Proteomes" id="UP000515860"/>
    </source>
</evidence>
<dbReference type="SUPFAM" id="SSF101904">
    <property type="entry name" value="GyrA/ParC C-terminal domain-like"/>
    <property type="match status" value="1"/>
</dbReference>
<dbReference type="EC" id="5.6.2.2" evidence="3"/>
<dbReference type="InterPro" id="IPR002205">
    <property type="entry name" value="Topo_IIA_dom_A"/>
</dbReference>
<dbReference type="CDD" id="cd00187">
    <property type="entry name" value="TOP4c"/>
    <property type="match status" value="1"/>
</dbReference>
<dbReference type="NCBIfam" id="NF004044">
    <property type="entry name" value="PRK05561.1"/>
    <property type="match status" value="1"/>
</dbReference>
<dbReference type="InterPro" id="IPR050220">
    <property type="entry name" value="Type_II_DNA_Topoisomerases"/>
</dbReference>
<dbReference type="GO" id="GO:0005737">
    <property type="term" value="C:cytoplasm"/>
    <property type="evidence" value="ECO:0007669"/>
    <property type="project" value="TreeGrafter"/>
</dbReference>
<dbReference type="SUPFAM" id="SSF56719">
    <property type="entry name" value="Type II DNA topoisomerase"/>
    <property type="match status" value="1"/>
</dbReference>
<dbReference type="InterPro" id="IPR013760">
    <property type="entry name" value="Topo_IIA-like_dom_sf"/>
</dbReference>
<reference evidence="9 10" key="1">
    <citation type="submission" date="2020-08" db="EMBL/GenBank/DDBJ databases">
        <authorList>
            <person name="Liu C."/>
            <person name="Sun Q."/>
        </authorList>
    </citation>
    <scope>NUCLEOTIDE SEQUENCE [LARGE SCALE GENOMIC DNA]</scope>
    <source>
        <strain evidence="9 10">NSJ-29</strain>
    </source>
</reference>
<dbReference type="Pfam" id="PF00521">
    <property type="entry name" value="DNA_topoisoIV"/>
    <property type="match status" value="1"/>
</dbReference>
<organism evidence="9 10">
    <name type="scientific">Wansuia hejianensis</name>
    <dbReference type="NCBI Taxonomy" id="2763667"/>
    <lineage>
        <taxon>Bacteria</taxon>
        <taxon>Bacillati</taxon>
        <taxon>Bacillota</taxon>
        <taxon>Clostridia</taxon>
        <taxon>Lachnospirales</taxon>
        <taxon>Lachnospiraceae</taxon>
        <taxon>Wansuia</taxon>
    </lineage>
</organism>
<name>A0A7G9GEN0_9FIRM</name>
<dbReference type="GO" id="GO:0034335">
    <property type="term" value="F:DNA negative supercoiling activity"/>
    <property type="evidence" value="ECO:0007669"/>
    <property type="project" value="UniProtKB-ARBA"/>
</dbReference>
<evidence type="ECO:0000256" key="1">
    <source>
        <dbReference type="ARBA" id="ARBA00000185"/>
    </source>
</evidence>
<dbReference type="GO" id="GO:0006265">
    <property type="term" value="P:DNA topological change"/>
    <property type="evidence" value="ECO:0007669"/>
    <property type="project" value="UniProtKB-UniRule"/>
</dbReference>
<dbReference type="Proteomes" id="UP000515860">
    <property type="component" value="Chromosome"/>
</dbReference>
<dbReference type="SMART" id="SM00434">
    <property type="entry name" value="TOP4c"/>
    <property type="match status" value="1"/>
</dbReference>
<evidence type="ECO:0000256" key="3">
    <source>
        <dbReference type="ARBA" id="ARBA00012895"/>
    </source>
</evidence>
<keyword evidence="5 7" id="KW-0238">DNA-binding</keyword>
<evidence type="ECO:0000256" key="6">
    <source>
        <dbReference type="ARBA" id="ARBA00023235"/>
    </source>
</evidence>
<dbReference type="Gene3D" id="3.90.199.10">
    <property type="entry name" value="Topoisomerase II, domain 5"/>
    <property type="match status" value="1"/>
</dbReference>
<proteinExistence type="inferred from homology"/>
<gene>
    <name evidence="9" type="ORF">H9Q79_02950</name>
</gene>
<dbReference type="GO" id="GO:0009330">
    <property type="term" value="C:DNA topoisomerase type II (double strand cut, ATP-hydrolyzing) complex"/>
    <property type="evidence" value="ECO:0007669"/>
    <property type="project" value="TreeGrafter"/>
</dbReference>
<dbReference type="Gene3D" id="2.120.10.90">
    <property type="entry name" value="DNA gyrase/topoisomerase IV, subunit A, C-terminal"/>
    <property type="match status" value="1"/>
</dbReference>
<dbReference type="Gene3D" id="3.30.1360.40">
    <property type="match status" value="1"/>
</dbReference>
<dbReference type="InterPro" id="IPR035516">
    <property type="entry name" value="Gyrase/topoIV_suA_C"/>
</dbReference>
<comment type="similarity">
    <text evidence="2">Belongs to the type II topoisomerase GyrA/ParC subunit family.</text>
</comment>
<dbReference type="PANTHER" id="PTHR43493">
    <property type="entry name" value="DNA GYRASE/TOPOISOMERASE SUBUNIT A"/>
    <property type="match status" value="1"/>
</dbReference>
<dbReference type="Gene3D" id="1.10.268.10">
    <property type="entry name" value="Topoisomerase, domain 3"/>
    <property type="match status" value="1"/>
</dbReference>
<sequence length="746" mass="84189">MEEQIIRTEYSELMQKSYIDYAMSVIIARALPDVRDGLKPVQRRTLYDMLELGTYYDRPYRKCARIVGDTMGKYHPHGDSSIYDALVVMAQEFKKGQPLVDGHGNFGSIEGDGAAAMRYTEARLQKITQDVYLKDMDKGVVDFLPNFDETEKEPEVLPVRVPNLLVNGADGIAVGMATSIPPHNLGEVVDAVKAYMQNEDITTEELMAYIKGPDFPTGGIVVNQDDLPAIYESGCGKIRLRGKVEVEKGKSGRQYLVITEIPYTMIGANIGKFLNDVADLVESRKAPEIIDISNQSSKEGIRIVLELRRGADAEKLQNLLYKKTRLEDTFGVNMLAVADGRPETLGLKKVIEYHVDFQFDLATRKYQNLLSKELEKKEVQEGLMKACDVIDLIIEILRGSKNQKQVKDCLTMGITEGIRFKHKSSEKAAKELCFTQRQATAILEMRLYKLIGLEIEALMKEHGETLKKIARYEDILNNYDSMSRVIMDDLEQIKKDYGKQRKTVIMNAEAVVLEEAPIEETEVVFLMDRFGYARTIDPSVYERNRESADAENKYVIRCMNTDKICVFTDQGKMHTVKVLDVPFGKFRDKGTPVDNICNYSSEKEQAIYVDCLTGIRDKKLVFATKAGMVKVVDGSEFDVTKRTVAATKLSGEEDLLMLVGIAEMNDYLVLQSAGGYFLKFLLEEIPEKKKAAIGVRGIRLGEDDQVEAAYLLASRIDFTIHYKDRELVLNKLKLGKRDGKGTRVRV</sequence>
<dbReference type="AlphaFoldDB" id="A0A7G9GEN0"/>
<comment type="catalytic activity">
    <reaction evidence="1 7">
        <text>ATP-dependent breakage, passage and rejoining of double-stranded DNA.</text>
        <dbReference type="EC" id="5.6.2.2"/>
    </reaction>
</comment>
<dbReference type="RefSeq" id="WP_249329158.1">
    <property type="nucleotide sequence ID" value="NZ_CP060635.1"/>
</dbReference>